<evidence type="ECO:0000256" key="5">
    <source>
        <dbReference type="ARBA" id="ARBA00023163"/>
    </source>
</evidence>
<keyword evidence="1" id="KW-0547">Nucleotide-binding</keyword>
<dbReference type="Pfam" id="PF13426">
    <property type="entry name" value="PAS_9"/>
    <property type="match status" value="1"/>
</dbReference>
<dbReference type="SUPFAM" id="SSF52540">
    <property type="entry name" value="P-loop containing nucleoside triphosphate hydrolases"/>
    <property type="match status" value="1"/>
</dbReference>
<dbReference type="Gene3D" id="3.40.50.300">
    <property type="entry name" value="P-loop containing nucleotide triphosphate hydrolases"/>
    <property type="match status" value="1"/>
</dbReference>
<feature type="domain" description="PAC" evidence="8">
    <location>
        <begin position="83"/>
        <end position="135"/>
    </location>
</feature>
<evidence type="ECO:0000256" key="4">
    <source>
        <dbReference type="ARBA" id="ARBA00023125"/>
    </source>
</evidence>
<sequence length="447" mass="49715">MSRQFDPNETSDPNETILNSIADGVFTVDSDWRITSFNRAAEEITGVSRDEAIGQKCFDVFQANICQSNCALRDSMKSGRQWVDRRIDILNRDGEKVPISISTSVLRDADGKPFGGVETFRDLSAIESLRREIDGRYSQYDIITKNHAMLGILDILPDIAASETSVLVQGATGTGKELIAKAIHSLSRRADERFVAVNCGALPDALLESELFGYRKGAFTGADKDKPGRFALAEKGTLFLDEIGDISTALQVRLLRVLQQREYEPLGATETTSTDVRVIAATNKTLAEQIATGKFREDLYYRLNVVRIELPTLAERSEDIPLLIHHFMNRFNLEQQKQVQGVSDEAMARLADYPYPGNVRELQNIIEHAVVLCRSDRIEVDNLPMDLLTNAVTAPGKAAPLSAAESDVIVRMLSQHQGHRGRTAEALGIDKTTLWRKMKKYGIRYPG</sequence>
<dbReference type="PANTHER" id="PTHR32071:SF122">
    <property type="entry name" value="SIGMA FACTOR"/>
    <property type="match status" value="1"/>
</dbReference>
<dbReference type="InterPro" id="IPR058031">
    <property type="entry name" value="AAA_lid_NorR"/>
</dbReference>
<dbReference type="RefSeq" id="WP_146525897.1">
    <property type="nucleotide sequence ID" value="NZ_SJPV01000003.1"/>
</dbReference>
<gene>
    <name evidence="9" type="primary">zraR_5</name>
    <name evidence="9" type="ORF">Poly41_20290</name>
</gene>
<dbReference type="EMBL" id="SJPV01000003">
    <property type="protein sequence ID" value="TWU39207.1"/>
    <property type="molecule type" value="Genomic_DNA"/>
</dbReference>
<dbReference type="SUPFAM" id="SSF46689">
    <property type="entry name" value="Homeodomain-like"/>
    <property type="match status" value="1"/>
</dbReference>
<feature type="domain" description="PAS" evidence="7">
    <location>
        <begin position="10"/>
        <end position="55"/>
    </location>
</feature>
<dbReference type="Gene3D" id="1.10.10.60">
    <property type="entry name" value="Homeodomain-like"/>
    <property type="match status" value="1"/>
</dbReference>
<evidence type="ECO:0000256" key="2">
    <source>
        <dbReference type="ARBA" id="ARBA00022840"/>
    </source>
</evidence>
<reference evidence="9 10" key="1">
    <citation type="submission" date="2019-02" db="EMBL/GenBank/DDBJ databases">
        <title>Deep-cultivation of Planctomycetes and their phenomic and genomic characterization uncovers novel biology.</title>
        <authorList>
            <person name="Wiegand S."/>
            <person name="Jogler M."/>
            <person name="Boedeker C."/>
            <person name="Pinto D."/>
            <person name="Vollmers J."/>
            <person name="Rivas-Marin E."/>
            <person name="Kohn T."/>
            <person name="Peeters S.H."/>
            <person name="Heuer A."/>
            <person name="Rast P."/>
            <person name="Oberbeckmann S."/>
            <person name="Bunk B."/>
            <person name="Jeske O."/>
            <person name="Meyerdierks A."/>
            <person name="Storesund J.E."/>
            <person name="Kallscheuer N."/>
            <person name="Luecker S."/>
            <person name="Lage O.M."/>
            <person name="Pohl T."/>
            <person name="Merkel B.J."/>
            <person name="Hornburger P."/>
            <person name="Mueller R.-W."/>
            <person name="Bruemmer F."/>
            <person name="Labrenz M."/>
            <person name="Spormann A.M."/>
            <person name="Op Den Camp H."/>
            <person name="Overmann J."/>
            <person name="Amann R."/>
            <person name="Jetten M.S.M."/>
            <person name="Mascher T."/>
            <person name="Medema M.H."/>
            <person name="Devos D.P."/>
            <person name="Kaster A.-K."/>
            <person name="Ovreas L."/>
            <person name="Rohde M."/>
            <person name="Galperin M.Y."/>
            <person name="Jogler C."/>
        </authorList>
    </citation>
    <scope>NUCLEOTIDE SEQUENCE [LARGE SCALE GENOMIC DNA]</scope>
    <source>
        <strain evidence="9 10">Poly41</strain>
    </source>
</reference>
<accession>A0A5C6DTK2</accession>
<evidence type="ECO:0000313" key="9">
    <source>
        <dbReference type="EMBL" id="TWU39207.1"/>
    </source>
</evidence>
<evidence type="ECO:0000256" key="3">
    <source>
        <dbReference type="ARBA" id="ARBA00023015"/>
    </source>
</evidence>
<dbReference type="Pfam" id="PF00158">
    <property type="entry name" value="Sigma54_activat"/>
    <property type="match status" value="1"/>
</dbReference>
<dbReference type="Gene3D" id="1.10.8.60">
    <property type="match status" value="1"/>
</dbReference>
<dbReference type="OrthoDB" id="9803970at2"/>
<dbReference type="PROSITE" id="PS00676">
    <property type="entry name" value="SIGMA54_INTERACT_2"/>
    <property type="match status" value="1"/>
</dbReference>
<dbReference type="GO" id="GO:0043565">
    <property type="term" value="F:sequence-specific DNA binding"/>
    <property type="evidence" value="ECO:0007669"/>
    <property type="project" value="InterPro"/>
</dbReference>
<dbReference type="InterPro" id="IPR025944">
    <property type="entry name" value="Sigma_54_int_dom_CS"/>
</dbReference>
<dbReference type="Gene3D" id="3.30.450.20">
    <property type="entry name" value="PAS domain"/>
    <property type="match status" value="1"/>
</dbReference>
<dbReference type="InterPro" id="IPR009057">
    <property type="entry name" value="Homeodomain-like_sf"/>
</dbReference>
<dbReference type="InterPro" id="IPR025943">
    <property type="entry name" value="Sigma_54_int_dom_ATP-bd_2"/>
</dbReference>
<dbReference type="NCBIfam" id="TIGR00229">
    <property type="entry name" value="sensory_box"/>
    <property type="match status" value="1"/>
</dbReference>
<dbReference type="PRINTS" id="PR01590">
    <property type="entry name" value="HTHFIS"/>
</dbReference>
<dbReference type="AlphaFoldDB" id="A0A5C6DTK2"/>
<dbReference type="InterPro" id="IPR003593">
    <property type="entry name" value="AAA+_ATPase"/>
</dbReference>
<feature type="domain" description="Sigma-54 factor interaction" evidence="6">
    <location>
        <begin position="142"/>
        <end position="371"/>
    </location>
</feature>
<dbReference type="PANTHER" id="PTHR32071">
    <property type="entry name" value="TRANSCRIPTIONAL REGULATORY PROTEIN"/>
    <property type="match status" value="1"/>
</dbReference>
<comment type="caution">
    <text evidence="9">The sequence shown here is derived from an EMBL/GenBank/DDBJ whole genome shotgun (WGS) entry which is preliminary data.</text>
</comment>
<dbReference type="SMART" id="SM00382">
    <property type="entry name" value="AAA"/>
    <property type="match status" value="1"/>
</dbReference>
<dbReference type="GO" id="GO:0006355">
    <property type="term" value="P:regulation of DNA-templated transcription"/>
    <property type="evidence" value="ECO:0007669"/>
    <property type="project" value="InterPro"/>
</dbReference>
<keyword evidence="2" id="KW-0067">ATP-binding</keyword>
<keyword evidence="3" id="KW-0805">Transcription regulation</keyword>
<dbReference type="PROSITE" id="PS50113">
    <property type="entry name" value="PAC"/>
    <property type="match status" value="1"/>
</dbReference>
<evidence type="ECO:0000256" key="1">
    <source>
        <dbReference type="ARBA" id="ARBA00022741"/>
    </source>
</evidence>
<dbReference type="InterPro" id="IPR002078">
    <property type="entry name" value="Sigma_54_int"/>
</dbReference>
<evidence type="ECO:0000259" key="7">
    <source>
        <dbReference type="PROSITE" id="PS50112"/>
    </source>
</evidence>
<dbReference type="SMART" id="SM00091">
    <property type="entry name" value="PAS"/>
    <property type="match status" value="1"/>
</dbReference>
<evidence type="ECO:0000259" key="6">
    <source>
        <dbReference type="PROSITE" id="PS50045"/>
    </source>
</evidence>
<dbReference type="Pfam" id="PF25601">
    <property type="entry name" value="AAA_lid_14"/>
    <property type="match status" value="1"/>
</dbReference>
<protein>
    <submittedName>
        <fullName evidence="9">Transcriptional regulatory protein ZraR</fullName>
    </submittedName>
</protein>
<keyword evidence="4" id="KW-0238">DNA-binding</keyword>
<dbReference type="PROSITE" id="PS00688">
    <property type="entry name" value="SIGMA54_INTERACT_3"/>
    <property type="match status" value="1"/>
</dbReference>
<keyword evidence="10" id="KW-1185">Reference proteome</keyword>
<dbReference type="PROSITE" id="PS50112">
    <property type="entry name" value="PAS"/>
    <property type="match status" value="1"/>
</dbReference>
<dbReference type="Pfam" id="PF02954">
    <property type="entry name" value="HTH_8"/>
    <property type="match status" value="1"/>
</dbReference>
<evidence type="ECO:0000313" key="10">
    <source>
        <dbReference type="Proteomes" id="UP000319143"/>
    </source>
</evidence>
<dbReference type="Proteomes" id="UP000319143">
    <property type="component" value="Unassembled WGS sequence"/>
</dbReference>
<keyword evidence="5" id="KW-0804">Transcription</keyword>
<evidence type="ECO:0000259" key="8">
    <source>
        <dbReference type="PROSITE" id="PS50113"/>
    </source>
</evidence>
<dbReference type="FunFam" id="3.40.50.300:FF:000006">
    <property type="entry name" value="DNA-binding transcriptional regulator NtrC"/>
    <property type="match status" value="1"/>
</dbReference>
<name>A0A5C6DTK2_9BACT</name>
<dbReference type="InterPro" id="IPR002197">
    <property type="entry name" value="HTH_Fis"/>
</dbReference>
<dbReference type="CDD" id="cd00130">
    <property type="entry name" value="PAS"/>
    <property type="match status" value="1"/>
</dbReference>
<proteinExistence type="predicted"/>
<dbReference type="InterPro" id="IPR000014">
    <property type="entry name" value="PAS"/>
</dbReference>
<dbReference type="InterPro" id="IPR027417">
    <property type="entry name" value="P-loop_NTPase"/>
</dbReference>
<organism evidence="9 10">
    <name type="scientific">Novipirellula artificiosorum</name>
    <dbReference type="NCBI Taxonomy" id="2528016"/>
    <lineage>
        <taxon>Bacteria</taxon>
        <taxon>Pseudomonadati</taxon>
        <taxon>Planctomycetota</taxon>
        <taxon>Planctomycetia</taxon>
        <taxon>Pirellulales</taxon>
        <taxon>Pirellulaceae</taxon>
        <taxon>Novipirellula</taxon>
    </lineage>
</organism>
<dbReference type="InterPro" id="IPR035965">
    <property type="entry name" value="PAS-like_dom_sf"/>
</dbReference>
<dbReference type="GO" id="GO:0005524">
    <property type="term" value="F:ATP binding"/>
    <property type="evidence" value="ECO:0007669"/>
    <property type="project" value="UniProtKB-KW"/>
</dbReference>
<dbReference type="PROSITE" id="PS50045">
    <property type="entry name" value="SIGMA54_INTERACT_4"/>
    <property type="match status" value="1"/>
</dbReference>
<dbReference type="SUPFAM" id="SSF55785">
    <property type="entry name" value="PYP-like sensor domain (PAS domain)"/>
    <property type="match status" value="1"/>
</dbReference>
<dbReference type="InterPro" id="IPR000700">
    <property type="entry name" value="PAS-assoc_C"/>
</dbReference>
<dbReference type="CDD" id="cd00009">
    <property type="entry name" value="AAA"/>
    <property type="match status" value="1"/>
</dbReference>